<sequence>MAVKHLLPGGIQALVSFEDVVVLLSREEWGLLNPAQRGLYRDVTLATYRNLVSLGLQGSKPDIVSRLEQEEEPWAPHSPRIEGSRVWRHRSGGYESRMEKKELTPKQEISKEMESQRAKSEERVRNISKEPDSEKMSKIEGKLKDCWRKPSVEGLKKSFCQRSNFRPVTVTHVKTPTVGEGQKFNAVEVPFVLLWSDVDQQCPLVLSPDV</sequence>
<dbReference type="PANTHER" id="PTHR23232">
    <property type="entry name" value="KRAB DOMAIN C2H2 ZINC FINGER"/>
    <property type="match status" value="1"/>
</dbReference>
<dbReference type="PANTHER" id="PTHR23232:SF142">
    <property type="entry name" value="GASTRULA ZINC FINGER PROTEIN XLCGF57.1-LIKE-RELATED"/>
    <property type="match status" value="1"/>
</dbReference>
<evidence type="ECO:0000259" key="2">
    <source>
        <dbReference type="PROSITE" id="PS50805"/>
    </source>
</evidence>
<organism evidence="3 4">
    <name type="scientific">Diceros bicornis minor</name>
    <name type="common">South-central black rhinoceros</name>
    <dbReference type="NCBI Taxonomy" id="77932"/>
    <lineage>
        <taxon>Eukaryota</taxon>
        <taxon>Metazoa</taxon>
        <taxon>Chordata</taxon>
        <taxon>Craniata</taxon>
        <taxon>Vertebrata</taxon>
        <taxon>Euteleostomi</taxon>
        <taxon>Mammalia</taxon>
        <taxon>Eutheria</taxon>
        <taxon>Laurasiatheria</taxon>
        <taxon>Perissodactyla</taxon>
        <taxon>Rhinocerotidae</taxon>
        <taxon>Diceros</taxon>
    </lineage>
</organism>
<dbReference type="EMBL" id="JACDTQ010001571">
    <property type="protein sequence ID" value="KAF5922057.1"/>
    <property type="molecule type" value="Genomic_DNA"/>
</dbReference>
<evidence type="ECO:0000313" key="3">
    <source>
        <dbReference type="EMBL" id="KAF5922057.1"/>
    </source>
</evidence>
<protein>
    <recommendedName>
        <fullName evidence="2">KRAB domain-containing protein</fullName>
    </recommendedName>
</protein>
<dbReference type="GO" id="GO:0006355">
    <property type="term" value="P:regulation of DNA-templated transcription"/>
    <property type="evidence" value="ECO:0007669"/>
    <property type="project" value="InterPro"/>
</dbReference>
<evidence type="ECO:0000313" key="4">
    <source>
        <dbReference type="Proteomes" id="UP000551758"/>
    </source>
</evidence>
<dbReference type="CDD" id="cd07765">
    <property type="entry name" value="KRAB_A-box"/>
    <property type="match status" value="1"/>
</dbReference>
<dbReference type="Gene3D" id="6.10.140.140">
    <property type="match status" value="1"/>
</dbReference>
<feature type="compositionally biased region" description="Basic and acidic residues" evidence="1">
    <location>
        <begin position="96"/>
        <end position="135"/>
    </location>
</feature>
<dbReference type="Pfam" id="PF01352">
    <property type="entry name" value="KRAB"/>
    <property type="match status" value="1"/>
</dbReference>
<dbReference type="Proteomes" id="UP000551758">
    <property type="component" value="Unassembled WGS sequence"/>
</dbReference>
<dbReference type="PROSITE" id="PS50805">
    <property type="entry name" value="KRAB"/>
    <property type="match status" value="1"/>
</dbReference>
<accession>A0A7J7F269</accession>
<dbReference type="InterPro" id="IPR001909">
    <property type="entry name" value="KRAB"/>
</dbReference>
<dbReference type="SMART" id="SM00349">
    <property type="entry name" value="KRAB"/>
    <property type="match status" value="1"/>
</dbReference>
<gene>
    <name evidence="3" type="ORF">HPG69_000844</name>
</gene>
<dbReference type="InterPro" id="IPR050169">
    <property type="entry name" value="Krueppel_C2H2_ZnF"/>
</dbReference>
<dbReference type="SUPFAM" id="SSF109640">
    <property type="entry name" value="KRAB domain (Kruppel-associated box)"/>
    <property type="match status" value="1"/>
</dbReference>
<proteinExistence type="predicted"/>
<dbReference type="AlphaFoldDB" id="A0A7J7F269"/>
<comment type="caution">
    <text evidence="3">The sequence shown here is derived from an EMBL/GenBank/DDBJ whole genome shotgun (WGS) entry which is preliminary data.</text>
</comment>
<keyword evidence="4" id="KW-1185">Reference proteome</keyword>
<feature type="domain" description="KRAB" evidence="2">
    <location>
        <begin position="15"/>
        <end position="86"/>
    </location>
</feature>
<name>A0A7J7F269_DICBM</name>
<dbReference type="InterPro" id="IPR036051">
    <property type="entry name" value="KRAB_dom_sf"/>
</dbReference>
<reference evidence="3 4" key="1">
    <citation type="journal article" date="2020" name="Mol. Biol. Evol.">
        <title>Interspecific Gene Flow and the Evolution of Specialization in Black and White Rhinoceros.</title>
        <authorList>
            <person name="Moodley Y."/>
            <person name="Westbury M.V."/>
            <person name="Russo I.M."/>
            <person name="Gopalakrishnan S."/>
            <person name="Rakotoarivelo A."/>
            <person name="Olsen R.A."/>
            <person name="Prost S."/>
            <person name="Tunstall T."/>
            <person name="Ryder O.A."/>
            <person name="Dalen L."/>
            <person name="Bruford M.W."/>
        </authorList>
    </citation>
    <scope>NUCLEOTIDE SEQUENCE [LARGE SCALE GENOMIC DNA]</scope>
    <source>
        <strain evidence="3">SBR-YM</strain>
        <tissue evidence="3">Skin</tissue>
    </source>
</reference>
<feature type="region of interest" description="Disordered" evidence="1">
    <location>
        <begin position="92"/>
        <end position="135"/>
    </location>
</feature>
<evidence type="ECO:0000256" key="1">
    <source>
        <dbReference type="SAM" id="MobiDB-lite"/>
    </source>
</evidence>